<feature type="compositionally biased region" description="Polar residues" evidence="1">
    <location>
        <begin position="16"/>
        <end position="27"/>
    </location>
</feature>
<keyword evidence="3" id="KW-1185">Reference proteome</keyword>
<feature type="compositionally biased region" description="Low complexity" evidence="1">
    <location>
        <begin position="93"/>
        <end position="123"/>
    </location>
</feature>
<feature type="region of interest" description="Disordered" evidence="1">
    <location>
        <begin position="81"/>
        <end position="123"/>
    </location>
</feature>
<proteinExistence type="predicted"/>
<evidence type="ECO:0000313" key="3">
    <source>
        <dbReference type="Proteomes" id="UP001479436"/>
    </source>
</evidence>
<comment type="caution">
    <text evidence="2">The sequence shown here is derived from an EMBL/GenBank/DDBJ whole genome shotgun (WGS) entry which is preliminary data.</text>
</comment>
<dbReference type="EMBL" id="JASJQH010010970">
    <property type="protein sequence ID" value="KAK9667596.1"/>
    <property type="molecule type" value="Genomic_DNA"/>
</dbReference>
<feature type="region of interest" description="Disordered" evidence="1">
    <location>
        <begin position="1"/>
        <end position="67"/>
    </location>
</feature>
<evidence type="ECO:0000256" key="1">
    <source>
        <dbReference type="SAM" id="MobiDB-lite"/>
    </source>
</evidence>
<organism evidence="2 3">
    <name type="scientific">Basidiobolus ranarum</name>
    <dbReference type="NCBI Taxonomy" id="34480"/>
    <lineage>
        <taxon>Eukaryota</taxon>
        <taxon>Fungi</taxon>
        <taxon>Fungi incertae sedis</taxon>
        <taxon>Zoopagomycota</taxon>
        <taxon>Entomophthoromycotina</taxon>
        <taxon>Basidiobolomycetes</taxon>
        <taxon>Basidiobolales</taxon>
        <taxon>Basidiobolaceae</taxon>
        <taxon>Basidiobolus</taxon>
    </lineage>
</organism>
<name>A0ABR2VK29_9FUNG</name>
<gene>
    <name evidence="2" type="ORF">K7432_017635</name>
</gene>
<feature type="compositionally biased region" description="Low complexity" evidence="1">
    <location>
        <begin position="28"/>
        <end position="37"/>
    </location>
</feature>
<sequence>MGGPASFENASKPAFGSTSSLGTSNAPTFGSSTAFGTSGFGGNSATPFGQTNISPSKPFGQGFVQANNNFGSLANQGSIFDKEANNQSGENVFGGSTTNSFGGTNSNSFGQSSSSNRTFTDYR</sequence>
<dbReference type="Proteomes" id="UP001479436">
    <property type="component" value="Unassembled WGS sequence"/>
</dbReference>
<reference evidence="2 3" key="1">
    <citation type="submission" date="2023-04" db="EMBL/GenBank/DDBJ databases">
        <title>Genome of Basidiobolus ranarum AG-B5.</title>
        <authorList>
            <person name="Stajich J.E."/>
            <person name="Carter-House D."/>
            <person name="Gryganskyi A."/>
        </authorList>
    </citation>
    <scope>NUCLEOTIDE SEQUENCE [LARGE SCALE GENOMIC DNA]</scope>
    <source>
        <strain evidence="2 3">AG-B5</strain>
    </source>
</reference>
<accession>A0ABR2VK29</accession>
<protein>
    <submittedName>
        <fullName evidence="2">Uncharacterized protein</fullName>
    </submittedName>
</protein>
<evidence type="ECO:0000313" key="2">
    <source>
        <dbReference type="EMBL" id="KAK9667596.1"/>
    </source>
</evidence>